<dbReference type="InterPro" id="IPR007627">
    <property type="entry name" value="RNA_pol_sigma70_r2"/>
</dbReference>
<dbReference type="EMBL" id="MAKX01000013">
    <property type="protein sequence ID" value="OCK42516.1"/>
    <property type="molecule type" value="Genomic_DNA"/>
</dbReference>
<organism evidence="2 3">
    <name type="scientific">Tenacibaculum soleae</name>
    <dbReference type="NCBI Taxonomy" id="447689"/>
    <lineage>
        <taxon>Bacteria</taxon>
        <taxon>Pseudomonadati</taxon>
        <taxon>Bacteroidota</taxon>
        <taxon>Flavobacteriia</taxon>
        <taxon>Flavobacteriales</taxon>
        <taxon>Flavobacteriaceae</taxon>
        <taxon>Tenacibaculum</taxon>
    </lineage>
</organism>
<dbReference type="AlphaFoldDB" id="A0A1B9XYE1"/>
<dbReference type="PANTHER" id="PTHR30603:SF47">
    <property type="entry name" value="RNA POLYMERASE SIGMA FACTOR SIGD, CHLOROPLASTIC"/>
    <property type="match status" value="1"/>
</dbReference>
<evidence type="ECO:0000259" key="1">
    <source>
        <dbReference type="Pfam" id="PF04542"/>
    </source>
</evidence>
<dbReference type="Pfam" id="PF04542">
    <property type="entry name" value="Sigma70_r2"/>
    <property type="match status" value="1"/>
</dbReference>
<dbReference type="NCBIfam" id="TIGR02937">
    <property type="entry name" value="sigma70-ECF"/>
    <property type="match status" value="1"/>
</dbReference>
<dbReference type="Proteomes" id="UP000093186">
    <property type="component" value="Unassembled WGS sequence"/>
</dbReference>
<dbReference type="InterPro" id="IPR014284">
    <property type="entry name" value="RNA_pol_sigma-70_dom"/>
</dbReference>
<name>A0A1B9XYE1_9FLAO</name>
<protein>
    <recommendedName>
        <fullName evidence="1">RNA polymerase sigma-70 region 2 domain-containing protein</fullName>
    </recommendedName>
</protein>
<feature type="domain" description="RNA polymerase sigma-70 region 2" evidence="1">
    <location>
        <begin position="35"/>
        <end position="102"/>
    </location>
</feature>
<dbReference type="OrthoDB" id="9809557at2"/>
<dbReference type="Gene3D" id="1.10.1740.10">
    <property type="match status" value="1"/>
</dbReference>
<dbReference type="SUPFAM" id="SSF88659">
    <property type="entry name" value="Sigma3 and sigma4 domains of RNA polymerase sigma factors"/>
    <property type="match status" value="1"/>
</dbReference>
<dbReference type="PANTHER" id="PTHR30603">
    <property type="entry name" value="RNA POLYMERASE SIGMA FACTOR RPO"/>
    <property type="match status" value="1"/>
</dbReference>
<reference evidence="2 3" key="1">
    <citation type="submission" date="2016-06" db="EMBL/GenBank/DDBJ databases">
        <title>Draft Genome Sequence of Tenacibaculum soleae UCD-KL19.</title>
        <authorList>
            <person name="Eisen J.A."/>
            <person name="Coil D.A."/>
            <person name="Lujan K.M."/>
        </authorList>
    </citation>
    <scope>NUCLEOTIDE SEQUENCE [LARGE SCALE GENOMIC DNA]</scope>
    <source>
        <strain evidence="2 3">UCD-KL19</strain>
    </source>
</reference>
<gene>
    <name evidence="2" type="ORF">BA195_10090</name>
</gene>
<dbReference type="RefSeq" id="WP_068705134.1">
    <property type="nucleotide sequence ID" value="NZ_MAKX01000013.1"/>
</dbReference>
<dbReference type="InterPro" id="IPR050239">
    <property type="entry name" value="Sigma-70_RNA_pol_init_factors"/>
</dbReference>
<evidence type="ECO:0000313" key="3">
    <source>
        <dbReference type="Proteomes" id="UP000093186"/>
    </source>
</evidence>
<accession>A0A1B9XYE1</accession>
<keyword evidence="3" id="KW-1185">Reference proteome</keyword>
<comment type="caution">
    <text evidence="2">The sequence shown here is derived from an EMBL/GenBank/DDBJ whole genome shotgun (WGS) entry which is preliminary data.</text>
</comment>
<dbReference type="GO" id="GO:0003700">
    <property type="term" value="F:DNA-binding transcription factor activity"/>
    <property type="evidence" value="ECO:0007669"/>
    <property type="project" value="InterPro"/>
</dbReference>
<proteinExistence type="predicted"/>
<dbReference type="STRING" id="447689.BA195_10090"/>
<dbReference type="GO" id="GO:0006352">
    <property type="term" value="P:DNA-templated transcription initiation"/>
    <property type="evidence" value="ECO:0007669"/>
    <property type="project" value="InterPro"/>
</dbReference>
<sequence length="229" mass="26209">MQYLINYVTDNYIQLDIQNVKDLFQDKERNQDTIIKSQLPLVYKLANSYSITTPITIEELFSIGLEALLDASQRFDNSNGASFTSYASKVITSHYSNHIHSNRLIPIPHSKSEAIKPVAFTFSQLTKDDENESFISTTLSNNIDLNYSYLSNEDVLIQLIEDTLNNPKWASIVVEVLGIGMFKKKKQIEIAEENNTTKQNIGQMYNKAINRLKNNKAFKNKIRGLYNLD</sequence>
<dbReference type="InterPro" id="IPR013324">
    <property type="entry name" value="RNA_pol_sigma_r3/r4-like"/>
</dbReference>
<evidence type="ECO:0000313" key="2">
    <source>
        <dbReference type="EMBL" id="OCK42516.1"/>
    </source>
</evidence>
<dbReference type="SUPFAM" id="SSF88946">
    <property type="entry name" value="Sigma2 domain of RNA polymerase sigma factors"/>
    <property type="match status" value="1"/>
</dbReference>
<dbReference type="InterPro" id="IPR013325">
    <property type="entry name" value="RNA_pol_sigma_r2"/>
</dbReference>